<dbReference type="RefSeq" id="WP_131957867.1">
    <property type="nucleotide sequence ID" value="NZ_SMFL01000003.1"/>
</dbReference>
<feature type="domain" description="Histidine kinase" evidence="6">
    <location>
        <begin position="816"/>
        <end position="1042"/>
    </location>
</feature>
<dbReference type="InterPro" id="IPR036097">
    <property type="entry name" value="HisK_dim/P_sf"/>
</dbReference>
<dbReference type="InterPro" id="IPR036890">
    <property type="entry name" value="HATPase_C_sf"/>
</dbReference>
<feature type="domain" description="PAS" evidence="7">
    <location>
        <begin position="511"/>
        <end position="581"/>
    </location>
</feature>
<dbReference type="Pfam" id="PF02518">
    <property type="entry name" value="HATPase_c"/>
    <property type="match status" value="1"/>
</dbReference>
<gene>
    <name evidence="9" type="ORF">E0F88_08780</name>
</gene>
<dbReference type="InterPro" id="IPR035965">
    <property type="entry name" value="PAS-like_dom_sf"/>
</dbReference>
<name>A0A4R5DYR2_9BACT</name>
<evidence type="ECO:0000259" key="6">
    <source>
        <dbReference type="PROSITE" id="PS50109"/>
    </source>
</evidence>
<dbReference type="InterPro" id="IPR001610">
    <property type="entry name" value="PAC"/>
</dbReference>
<dbReference type="SMART" id="SM00387">
    <property type="entry name" value="HATPase_c"/>
    <property type="match status" value="1"/>
</dbReference>
<dbReference type="InterPro" id="IPR005467">
    <property type="entry name" value="His_kinase_dom"/>
</dbReference>
<evidence type="ECO:0000256" key="1">
    <source>
        <dbReference type="ARBA" id="ARBA00000085"/>
    </source>
</evidence>
<dbReference type="CDD" id="cd00130">
    <property type="entry name" value="PAS"/>
    <property type="match status" value="3"/>
</dbReference>
<proteinExistence type="predicted"/>
<evidence type="ECO:0000256" key="5">
    <source>
        <dbReference type="ARBA" id="ARBA00022777"/>
    </source>
</evidence>
<dbReference type="InterPro" id="IPR003594">
    <property type="entry name" value="HATPase_dom"/>
</dbReference>
<dbReference type="InterPro" id="IPR004358">
    <property type="entry name" value="Sig_transdc_His_kin-like_C"/>
</dbReference>
<dbReference type="OrthoDB" id="9124519at2"/>
<dbReference type="InterPro" id="IPR003661">
    <property type="entry name" value="HisK_dim/P_dom"/>
</dbReference>
<dbReference type="PANTHER" id="PTHR43304">
    <property type="entry name" value="PHYTOCHROME-LIKE PROTEIN CPH1"/>
    <property type="match status" value="1"/>
</dbReference>
<dbReference type="PRINTS" id="PR00344">
    <property type="entry name" value="BCTRLSENSOR"/>
</dbReference>
<evidence type="ECO:0000313" key="9">
    <source>
        <dbReference type="EMBL" id="TDE16333.1"/>
    </source>
</evidence>
<dbReference type="SUPFAM" id="SSF47384">
    <property type="entry name" value="Homodimeric domain of signal transducing histidine kinase"/>
    <property type="match status" value="1"/>
</dbReference>
<evidence type="ECO:0000256" key="2">
    <source>
        <dbReference type="ARBA" id="ARBA00012438"/>
    </source>
</evidence>
<sequence>MREFYSLKNNSNNTALDLSVDGNLPDVIRNWNVPDDQVWWSRSYEQVFGQMATSSNSEQSWFENIHPDDKQRVIDSVSAAFNMRQVEWSSFYKLKKADNSYLDIQDQAFINYQDNIPIQLVGFIKVNKSVPETKVVEMQQITSMVLEASESASFSLVLENNSLVYSPGFSKVLTGDNNYPATRQIFLEHIHPDDISIRQEAYRLAEISGILTYEARFIWKDGSVHWIKILARYVYDTTGKAVSITGIATDVTEQIERKIELDLAREKFSFAFENAPVGMLFTDDNGVIHRINDRFAKLLGETREELVGRSFDEFTFSSDLEESRRIFRDLIGGKLRHLTKEKRFLRKDQKEQWARITTNSFESEGQEKVLSIAYDINNEIQAIAQQKRLLSIIDHSTDVISVFDDEGKFTYINKIGKKLLDINDIEEITISDIFSSDYLFKLKRETLSLYKGDRNWTGRQLYKNQKTGELIDVMTYVFVLEDRFTGLPAGYASIGRDIRAELDAEKKLRDSERLFRNITDASTAALWMTDENGSLTYISKTWMEWTGVSLESHLGNGWLNYVASEDFENVTASFRKDFTSRSFHDMQFCISHVDKTVRCVVCKGAPQYNDDQKFTGYIGAILDITELVEAQKQQEQAQIAIKASEKKFRSLIEQSPVACALYLGPEQFIEFTNEAMIKIWGKGNMVQGKKLIEVLPELVDQPYPQILKNVYDSGKAYHAHSAPADVAVNGVVSTYYFDVSYTPLFDGDNIVYGILEMAVDVTERVLALHELQRSEQQYRDLSGELEARVQARTKELNLANRDLISSNQSLEQFAYAASHDLQEPLRKVVSFGTRFASRYEQQLDDDGKYLLSRMQDAAERMSLMISDLLSFSRLQVNHKVFAEVDLNRIIASVLSDLEIVIEEKRAVFDIKLLDPVWGDTSQLTQLFLNLVSNALKYQPAGQIPYISVSTTKVDPSEINQTVLAGHPYLRIQVKDNGIGFDQKHADRIFQMFQRLHGKSEYSGSGIGLALCNKVVQNHYGLLTAESEIGQGSCFSVYLPAPVTISS</sequence>
<dbReference type="GO" id="GO:0000155">
    <property type="term" value="F:phosphorelay sensor kinase activity"/>
    <property type="evidence" value="ECO:0007669"/>
    <property type="project" value="InterPro"/>
</dbReference>
<dbReference type="SMART" id="SM00086">
    <property type="entry name" value="PAC"/>
    <property type="match status" value="4"/>
</dbReference>
<protein>
    <recommendedName>
        <fullName evidence="2">histidine kinase</fullName>
        <ecNumber evidence="2">2.7.13.3</ecNumber>
    </recommendedName>
</protein>
<evidence type="ECO:0000259" key="7">
    <source>
        <dbReference type="PROSITE" id="PS50112"/>
    </source>
</evidence>
<dbReference type="PROSITE" id="PS50112">
    <property type="entry name" value="PAS"/>
    <property type="match status" value="2"/>
</dbReference>
<evidence type="ECO:0000313" key="10">
    <source>
        <dbReference type="Proteomes" id="UP000294850"/>
    </source>
</evidence>
<evidence type="ECO:0000256" key="3">
    <source>
        <dbReference type="ARBA" id="ARBA00022553"/>
    </source>
</evidence>
<dbReference type="EMBL" id="SMFL01000003">
    <property type="protein sequence ID" value="TDE16333.1"/>
    <property type="molecule type" value="Genomic_DNA"/>
</dbReference>
<dbReference type="SUPFAM" id="SSF55785">
    <property type="entry name" value="PYP-like sensor domain (PAS domain)"/>
    <property type="match status" value="6"/>
</dbReference>
<dbReference type="CDD" id="cd00082">
    <property type="entry name" value="HisKA"/>
    <property type="match status" value="1"/>
</dbReference>
<dbReference type="EC" id="2.7.13.3" evidence="2"/>
<dbReference type="SUPFAM" id="SSF55874">
    <property type="entry name" value="ATPase domain of HSP90 chaperone/DNA topoisomerase II/histidine kinase"/>
    <property type="match status" value="1"/>
</dbReference>
<evidence type="ECO:0000259" key="8">
    <source>
        <dbReference type="PROSITE" id="PS50113"/>
    </source>
</evidence>
<dbReference type="InterPro" id="IPR013656">
    <property type="entry name" value="PAS_4"/>
</dbReference>
<dbReference type="InterPro" id="IPR000700">
    <property type="entry name" value="PAS-assoc_C"/>
</dbReference>
<keyword evidence="5" id="KW-0418">Kinase</keyword>
<accession>A0A4R5DYR2</accession>
<dbReference type="Pfam" id="PF08448">
    <property type="entry name" value="PAS_4"/>
    <property type="match status" value="1"/>
</dbReference>
<dbReference type="PANTHER" id="PTHR43304:SF1">
    <property type="entry name" value="PAC DOMAIN-CONTAINING PROTEIN"/>
    <property type="match status" value="1"/>
</dbReference>
<dbReference type="PROSITE" id="PS50113">
    <property type="entry name" value="PAC"/>
    <property type="match status" value="2"/>
</dbReference>
<keyword evidence="3" id="KW-0597">Phosphoprotein</keyword>
<dbReference type="Gene3D" id="1.10.287.130">
    <property type="match status" value="1"/>
</dbReference>
<dbReference type="InterPro" id="IPR000014">
    <property type="entry name" value="PAS"/>
</dbReference>
<dbReference type="Pfam" id="PF13426">
    <property type="entry name" value="PAS_9"/>
    <property type="match status" value="1"/>
</dbReference>
<reference evidence="9 10" key="1">
    <citation type="submission" date="2019-03" db="EMBL/GenBank/DDBJ databases">
        <title>Dyadobacter AR-3-6 sp. nov., isolated from arctic soil.</title>
        <authorList>
            <person name="Chaudhary D.K."/>
        </authorList>
    </citation>
    <scope>NUCLEOTIDE SEQUENCE [LARGE SCALE GENOMIC DNA]</scope>
    <source>
        <strain evidence="9 10">AR-3-6</strain>
    </source>
</reference>
<dbReference type="Pfam" id="PF08447">
    <property type="entry name" value="PAS_3"/>
    <property type="match status" value="3"/>
</dbReference>
<dbReference type="PROSITE" id="PS50109">
    <property type="entry name" value="HIS_KIN"/>
    <property type="match status" value="1"/>
</dbReference>
<evidence type="ECO:0000256" key="4">
    <source>
        <dbReference type="ARBA" id="ARBA00022679"/>
    </source>
</evidence>
<feature type="domain" description="PAC" evidence="8">
    <location>
        <begin position="584"/>
        <end position="636"/>
    </location>
</feature>
<feature type="domain" description="PAC" evidence="8">
    <location>
        <begin position="211"/>
        <end position="263"/>
    </location>
</feature>
<dbReference type="InterPro" id="IPR013655">
    <property type="entry name" value="PAS_fold_3"/>
</dbReference>
<dbReference type="AlphaFoldDB" id="A0A4R5DYR2"/>
<dbReference type="Proteomes" id="UP000294850">
    <property type="component" value="Unassembled WGS sequence"/>
</dbReference>
<dbReference type="NCBIfam" id="TIGR00229">
    <property type="entry name" value="sensory_box"/>
    <property type="match status" value="4"/>
</dbReference>
<feature type="domain" description="PAS" evidence="7">
    <location>
        <begin position="264"/>
        <end position="334"/>
    </location>
</feature>
<dbReference type="Gene3D" id="3.30.450.20">
    <property type="entry name" value="PAS domain"/>
    <property type="match status" value="6"/>
</dbReference>
<comment type="catalytic activity">
    <reaction evidence="1">
        <text>ATP + protein L-histidine = ADP + protein N-phospho-L-histidine.</text>
        <dbReference type="EC" id="2.7.13.3"/>
    </reaction>
</comment>
<dbReference type="Pfam" id="PF00512">
    <property type="entry name" value="HisKA"/>
    <property type="match status" value="1"/>
</dbReference>
<comment type="caution">
    <text evidence="9">The sequence shown here is derived from an EMBL/GenBank/DDBJ whole genome shotgun (WGS) entry which is preliminary data.</text>
</comment>
<keyword evidence="4" id="KW-0808">Transferase</keyword>
<dbReference type="SMART" id="SM00388">
    <property type="entry name" value="HisKA"/>
    <property type="match status" value="1"/>
</dbReference>
<organism evidence="9 10">
    <name type="scientific">Dyadobacter psychrotolerans</name>
    <dbReference type="NCBI Taxonomy" id="2541721"/>
    <lineage>
        <taxon>Bacteria</taxon>
        <taxon>Pseudomonadati</taxon>
        <taxon>Bacteroidota</taxon>
        <taxon>Cytophagia</taxon>
        <taxon>Cytophagales</taxon>
        <taxon>Spirosomataceae</taxon>
        <taxon>Dyadobacter</taxon>
    </lineage>
</organism>
<dbReference type="InterPro" id="IPR052162">
    <property type="entry name" value="Sensor_kinase/Photoreceptor"/>
</dbReference>
<dbReference type="SMART" id="SM00091">
    <property type="entry name" value="PAS"/>
    <property type="match status" value="5"/>
</dbReference>
<keyword evidence="10" id="KW-1185">Reference proteome</keyword>
<dbReference type="Gene3D" id="3.30.565.10">
    <property type="entry name" value="Histidine kinase-like ATPase, C-terminal domain"/>
    <property type="match status" value="1"/>
</dbReference>